<organism evidence="2 3">
    <name type="scientific">Nocardia jinanensis</name>
    <dbReference type="NCBI Taxonomy" id="382504"/>
    <lineage>
        <taxon>Bacteria</taxon>
        <taxon>Bacillati</taxon>
        <taxon>Actinomycetota</taxon>
        <taxon>Actinomycetes</taxon>
        <taxon>Mycobacteriales</taxon>
        <taxon>Nocardiaceae</taxon>
        <taxon>Nocardia</taxon>
    </lineage>
</organism>
<evidence type="ECO:0000313" key="3">
    <source>
        <dbReference type="Proteomes" id="UP000638263"/>
    </source>
</evidence>
<dbReference type="InterPro" id="IPR029068">
    <property type="entry name" value="Glyas_Bleomycin-R_OHBP_Dase"/>
</dbReference>
<sequence length="330" mass="35370">MRPTYYPVQVRSVLGAGVHTADSGTAVPLYRDLLELSPGREFSAGLREARALGFDGRPIADASFLYDHRGPCSAPALEILQWRTPAERAEFSVEPHRVGCAAVGYLVPDIGVVYERAIGAGWQAAVLPRWHLAGESRRVLRLTGPDGVSVEVAAADGSVGGTRFSHIRINCSDLEASIEWYARLGFRAKGTPRRLDIDAAALGFPAAALLCSSLALPDDPSVTLELCWWEHPAPVEADPVAGESRGLCRIALGVDDPVRAPARLDPVWPDIPGATFVQMPATRLGSADVLFLRDPDGIGVELVGLPSGGPRARTGGKAVRDSRNFCRIRR</sequence>
<name>A0A917RM57_9NOCA</name>
<dbReference type="RefSeq" id="WP_189094284.1">
    <property type="nucleotide sequence ID" value="NZ_BMMH01000005.1"/>
</dbReference>
<dbReference type="SUPFAM" id="SSF54593">
    <property type="entry name" value="Glyoxalase/Bleomycin resistance protein/Dihydroxybiphenyl dioxygenase"/>
    <property type="match status" value="2"/>
</dbReference>
<dbReference type="CDD" id="cd06587">
    <property type="entry name" value="VOC"/>
    <property type="match status" value="1"/>
</dbReference>
<proteinExistence type="predicted"/>
<dbReference type="EMBL" id="BMMH01000005">
    <property type="protein sequence ID" value="GGL13660.1"/>
    <property type="molecule type" value="Genomic_DNA"/>
</dbReference>
<dbReference type="Pfam" id="PF00903">
    <property type="entry name" value="Glyoxalase"/>
    <property type="match status" value="1"/>
</dbReference>
<evidence type="ECO:0000313" key="2">
    <source>
        <dbReference type="EMBL" id="GGL13660.1"/>
    </source>
</evidence>
<gene>
    <name evidence="2" type="ORF">GCM10011588_30070</name>
</gene>
<dbReference type="AlphaFoldDB" id="A0A917RM57"/>
<reference evidence="2" key="2">
    <citation type="submission" date="2020-09" db="EMBL/GenBank/DDBJ databases">
        <authorList>
            <person name="Sun Q."/>
            <person name="Zhou Y."/>
        </authorList>
    </citation>
    <scope>NUCLEOTIDE SEQUENCE</scope>
    <source>
        <strain evidence="2">CGMCC 4.3508</strain>
    </source>
</reference>
<protein>
    <recommendedName>
        <fullName evidence="1">VOC domain-containing protein</fullName>
    </recommendedName>
</protein>
<keyword evidence="3" id="KW-1185">Reference proteome</keyword>
<reference evidence="2" key="1">
    <citation type="journal article" date="2014" name="Int. J. Syst. Evol. Microbiol.">
        <title>Complete genome sequence of Corynebacterium casei LMG S-19264T (=DSM 44701T), isolated from a smear-ripened cheese.</title>
        <authorList>
            <consortium name="US DOE Joint Genome Institute (JGI-PGF)"/>
            <person name="Walter F."/>
            <person name="Albersmeier A."/>
            <person name="Kalinowski J."/>
            <person name="Ruckert C."/>
        </authorList>
    </citation>
    <scope>NUCLEOTIDE SEQUENCE</scope>
    <source>
        <strain evidence="2">CGMCC 4.3508</strain>
    </source>
</reference>
<feature type="domain" description="VOC" evidence="1">
    <location>
        <begin position="163"/>
        <end position="305"/>
    </location>
</feature>
<dbReference type="Proteomes" id="UP000638263">
    <property type="component" value="Unassembled WGS sequence"/>
</dbReference>
<dbReference type="InterPro" id="IPR037523">
    <property type="entry name" value="VOC_core"/>
</dbReference>
<evidence type="ECO:0000259" key="1">
    <source>
        <dbReference type="PROSITE" id="PS51819"/>
    </source>
</evidence>
<dbReference type="InterPro" id="IPR004360">
    <property type="entry name" value="Glyas_Fos-R_dOase_dom"/>
</dbReference>
<dbReference type="Gene3D" id="3.10.180.10">
    <property type="entry name" value="2,3-Dihydroxybiphenyl 1,2-Dioxygenase, domain 1"/>
    <property type="match status" value="2"/>
</dbReference>
<accession>A0A917RM57</accession>
<comment type="caution">
    <text evidence="2">The sequence shown here is derived from an EMBL/GenBank/DDBJ whole genome shotgun (WGS) entry which is preliminary data.</text>
</comment>
<dbReference type="PROSITE" id="PS51819">
    <property type="entry name" value="VOC"/>
    <property type="match status" value="1"/>
</dbReference>